<evidence type="ECO:0000259" key="1">
    <source>
        <dbReference type="Pfam" id="PF00535"/>
    </source>
</evidence>
<keyword evidence="3" id="KW-1185">Reference proteome</keyword>
<dbReference type="SUPFAM" id="SSF53448">
    <property type="entry name" value="Nucleotide-diphospho-sugar transferases"/>
    <property type="match status" value="1"/>
</dbReference>
<dbReference type="InterPro" id="IPR050834">
    <property type="entry name" value="Glycosyltransf_2"/>
</dbReference>
<gene>
    <name evidence="2" type="ORF">THSYN_16365</name>
</gene>
<name>A0A2K8UGU4_9GAMM</name>
<protein>
    <recommendedName>
        <fullName evidence="1">Glycosyltransferase 2-like domain-containing protein</fullName>
    </recommendedName>
</protein>
<dbReference type="PANTHER" id="PTHR43685:SF11">
    <property type="entry name" value="GLYCOSYLTRANSFERASE TAGX-RELATED"/>
    <property type="match status" value="1"/>
</dbReference>
<dbReference type="Proteomes" id="UP000232638">
    <property type="component" value="Chromosome"/>
</dbReference>
<evidence type="ECO:0000313" key="3">
    <source>
        <dbReference type="Proteomes" id="UP000232638"/>
    </source>
</evidence>
<dbReference type="AlphaFoldDB" id="A0A2K8UGU4"/>
<dbReference type="Pfam" id="PF00535">
    <property type="entry name" value="Glycos_transf_2"/>
    <property type="match status" value="1"/>
</dbReference>
<dbReference type="EMBL" id="CP020370">
    <property type="protein sequence ID" value="AUB84806.1"/>
    <property type="molecule type" value="Genomic_DNA"/>
</dbReference>
<dbReference type="PANTHER" id="PTHR43685">
    <property type="entry name" value="GLYCOSYLTRANSFERASE"/>
    <property type="match status" value="1"/>
</dbReference>
<accession>A0A2K8UGU4</accession>
<dbReference type="Gene3D" id="3.90.550.10">
    <property type="entry name" value="Spore Coat Polysaccharide Biosynthesis Protein SpsA, Chain A"/>
    <property type="match status" value="1"/>
</dbReference>
<evidence type="ECO:0000313" key="2">
    <source>
        <dbReference type="EMBL" id="AUB84806.1"/>
    </source>
</evidence>
<proteinExistence type="predicted"/>
<dbReference type="KEGG" id="tsy:THSYN_16365"/>
<dbReference type="InterPro" id="IPR029044">
    <property type="entry name" value="Nucleotide-diphossugar_trans"/>
</dbReference>
<sequence length="300" mass="32958">MVLLCRRPPPPEPLLSERRLVSLNGDGVPLVSVAIPTYRGAAHLAAAIDSVLAQSLADFELIVIDDHSPDETAQVLAGYSDPRLICLRNPVNLGPAGNWNRCLNEARGQYFKLLPHDDVLAPQCLERQVAVLEADPDERLALAFSARDVLGPDGRRLTRRGYPGGREGRIAAAAVMSSCIRRGTNLLGEPGAVLMRRALTARIGAFDATYPYVIDLDYWFRLLAHGDAWYCPQPLAGFRVSAQQWSVAIGRSQSKEFLAFISRVGPRLSSAPGFADRMAAHVMASLNNLLRLAFYRLYLR</sequence>
<reference evidence="2 3" key="1">
    <citation type="submission" date="2017-03" db="EMBL/GenBank/DDBJ databases">
        <title>Complete genome sequence of Candidatus 'Thiodictyon syntrophicum' sp. nov. strain Cad16T, a photolithoautotroph purple sulfur bacterium isolated from an alpine meromictic lake.</title>
        <authorList>
            <person name="Luedin S.M."/>
            <person name="Pothier J.F."/>
            <person name="Danza F."/>
            <person name="Storelli N."/>
            <person name="Wittwer M."/>
            <person name="Tonolla M."/>
        </authorList>
    </citation>
    <scope>NUCLEOTIDE SEQUENCE [LARGE SCALE GENOMIC DNA]</scope>
    <source>
        <strain evidence="2 3">Cad16T</strain>
    </source>
</reference>
<dbReference type="InterPro" id="IPR001173">
    <property type="entry name" value="Glyco_trans_2-like"/>
</dbReference>
<feature type="domain" description="Glycosyltransferase 2-like" evidence="1">
    <location>
        <begin position="32"/>
        <end position="137"/>
    </location>
</feature>
<organism evidence="2 3">
    <name type="scientific">Candidatus Thiodictyon syntrophicum</name>
    <dbReference type="NCBI Taxonomy" id="1166950"/>
    <lineage>
        <taxon>Bacteria</taxon>
        <taxon>Pseudomonadati</taxon>
        <taxon>Pseudomonadota</taxon>
        <taxon>Gammaproteobacteria</taxon>
        <taxon>Chromatiales</taxon>
        <taxon>Chromatiaceae</taxon>
        <taxon>Thiodictyon</taxon>
    </lineage>
</organism>